<accession>A0AAE1PME4</accession>
<gene>
    <name evidence="1" type="ORF">Pmani_017438</name>
</gene>
<dbReference type="EMBL" id="JAWZYT010001563">
    <property type="protein sequence ID" value="KAK4311038.1"/>
    <property type="molecule type" value="Genomic_DNA"/>
</dbReference>
<name>A0AAE1PME4_9EUCA</name>
<keyword evidence="2" id="KW-1185">Reference proteome</keyword>
<protein>
    <submittedName>
        <fullName evidence="1">Uncharacterized protein</fullName>
    </submittedName>
</protein>
<reference evidence="1" key="1">
    <citation type="submission" date="2023-11" db="EMBL/GenBank/DDBJ databases">
        <title>Genome assemblies of two species of porcelain crab, Petrolisthes cinctipes and Petrolisthes manimaculis (Anomura: Porcellanidae).</title>
        <authorList>
            <person name="Angst P."/>
        </authorList>
    </citation>
    <scope>NUCLEOTIDE SEQUENCE</scope>
    <source>
        <strain evidence="1">PB745_02</strain>
        <tissue evidence="1">Gill</tissue>
    </source>
</reference>
<evidence type="ECO:0000313" key="1">
    <source>
        <dbReference type="EMBL" id="KAK4311038.1"/>
    </source>
</evidence>
<dbReference type="Proteomes" id="UP001292094">
    <property type="component" value="Unassembled WGS sequence"/>
</dbReference>
<proteinExistence type="predicted"/>
<organism evidence="1 2">
    <name type="scientific">Petrolisthes manimaculis</name>
    <dbReference type="NCBI Taxonomy" id="1843537"/>
    <lineage>
        <taxon>Eukaryota</taxon>
        <taxon>Metazoa</taxon>
        <taxon>Ecdysozoa</taxon>
        <taxon>Arthropoda</taxon>
        <taxon>Crustacea</taxon>
        <taxon>Multicrustacea</taxon>
        <taxon>Malacostraca</taxon>
        <taxon>Eumalacostraca</taxon>
        <taxon>Eucarida</taxon>
        <taxon>Decapoda</taxon>
        <taxon>Pleocyemata</taxon>
        <taxon>Anomura</taxon>
        <taxon>Galatheoidea</taxon>
        <taxon>Porcellanidae</taxon>
        <taxon>Petrolisthes</taxon>
    </lineage>
</organism>
<dbReference type="AlphaFoldDB" id="A0AAE1PME4"/>
<evidence type="ECO:0000313" key="2">
    <source>
        <dbReference type="Proteomes" id="UP001292094"/>
    </source>
</evidence>
<sequence length="82" mass="9378">MRFTTQGAPPKRILYITHHMSSWWSLKGVIQQLLTCGIQKQVVASDVRLLSLGKEATDKENRTEQYGLRRWVTCQPPPAINV</sequence>
<comment type="caution">
    <text evidence="1">The sequence shown here is derived from an EMBL/GenBank/DDBJ whole genome shotgun (WGS) entry which is preliminary data.</text>
</comment>